<name>A0A0E9PSF6_ANGAN</name>
<organism evidence="1">
    <name type="scientific">Anguilla anguilla</name>
    <name type="common">European freshwater eel</name>
    <name type="synonym">Muraena anguilla</name>
    <dbReference type="NCBI Taxonomy" id="7936"/>
    <lineage>
        <taxon>Eukaryota</taxon>
        <taxon>Metazoa</taxon>
        <taxon>Chordata</taxon>
        <taxon>Craniata</taxon>
        <taxon>Vertebrata</taxon>
        <taxon>Euteleostomi</taxon>
        <taxon>Actinopterygii</taxon>
        <taxon>Neopterygii</taxon>
        <taxon>Teleostei</taxon>
        <taxon>Anguilliformes</taxon>
        <taxon>Anguillidae</taxon>
        <taxon>Anguilla</taxon>
    </lineage>
</organism>
<proteinExistence type="predicted"/>
<evidence type="ECO:0000313" key="1">
    <source>
        <dbReference type="EMBL" id="JAH07020.1"/>
    </source>
</evidence>
<sequence length="22" mass="2567">MLSFLENKSIRLPNLPPHILAY</sequence>
<protein>
    <submittedName>
        <fullName evidence="1">Uncharacterized protein</fullName>
    </submittedName>
</protein>
<dbReference type="AlphaFoldDB" id="A0A0E9PSF6"/>
<dbReference type="EMBL" id="GBXM01101557">
    <property type="protein sequence ID" value="JAH07020.1"/>
    <property type="molecule type" value="Transcribed_RNA"/>
</dbReference>
<accession>A0A0E9PSF6</accession>
<reference evidence="1" key="1">
    <citation type="submission" date="2014-11" db="EMBL/GenBank/DDBJ databases">
        <authorList>
            <person name="Amaro Gonzalez C."/>
        </authorList>
    </citation>
    <scope>NUCLEOTIDE SEQUENCE</scope>
</reference>
<reference evidence="1" key="2">
    <citation type="journal article" date="2015" name="Fish Shellfish Immunol.">
        <title>Early steps in the European eel (Anguilla anguilla)-Vibrio vulnificus interaction in the gills: Role of the RtxA13 toxin.</title>
        <authorList>
            <person name="Callol A."/>
            <person name="Pajuelo D."/>
            <person name="Ebbesson L."/>
            <person name="Teles M."/>
            <person name="MacKenzie S."/>
            <person name="Amaro C."/>
        </authorList>
    </citation>
    <scope>NUCLEOTIDE SEQUENCE</scope>
</reference>